<feature type="domain" description="Aminoglycoside phosphotransferase" evidence="1">
    <location>
        <begin position="158"/>
        <end position="211"/>
    </location>
</feature>
<dbReference type="GO" id="GO:0016740">
    <property type="term" value="F:transferase activity"/>
    <property type="evidence" value="ECO:0007669"/>
    <property type="project" value="UniProtKB-KW"/>
</dbReference>
<dbReference type="EMBL" id="CP031194">
    <property type="protein sequence ID" value="AXG77627.1"/>
    <property type="molecule type" value="Genomic_DNA"/>
</dbReference>
<dbReference type="Proteomes" id="UP000253868">
    <property type="component" value="Chromosome"/>
</dbReference>
<dbReference type="KEGG" id="spad:DVK44_07845"/>
<reference evidence="3" key="1">
    <citation type="submission" date="2018-07" db="EMBL/GenBank/DDBJ databases">
        <authorList>
            <person name="Zhao J."/>
        </authorList>
    </citation>
    <scope>NUCLEOTIDE SEQUENCE [LARGE SCALE GENOMIC DNA]</scope>
    <source>
        <strain evidence="3">GSSD-12</strain>
    </source>
</reference>
<evidence type="ECO:0000313" key="2">
    <source>
        <dbReference type="EMBL" id="AXG77627.1"/>
    </source>
</evidence>
<dbReference type="AlphaFoldDB" id="A0A345HLQ3"/>
<organism evidence="2 3">
    <name type="scientific">Streptomyces paludis</name>
    <dbReference type="NCBI Taxonomy" id="2282738"/>
    <lineage>
        <taxon>Bacteria</taxon>
        <taxon>Bacillati</taxon>
        <taxon>Actinomycetota</taxon>
        <taxon>Actinomycetes</taxon>
        <taxon>Kitasatosporales</taxon>
        <taxon>Streptomycetaceae</taxon>
        <taxon>Streptomyces</taxon>
    </lineage>
</organism>
<gene>
    <name evidence="2" type="ORF">DVK44_07845</name>
</gene>
<evidence type="ECO:0000313" key="3">
    <source>
        <dbReference type="Proteomes" id="UP000253868"/>
    </source>
</evidence>
<dbReference type="InterPro" id="IPR011009">
    <property type="entry name" value="Kinase-like_dom_sf"/>
</dbReference>
<sequence>MINRVQWAELPPDFRACVEARTGAVLSSQTVPQGLSCTVALTLNTVQDGLLFLKGVRDSDTDGTAALRWERLVSPAVAGIAPEIRHAFHAYGWSCLAFTHVEGRNADLGPGSADLAAVAEALERMGELAPPDIQPPPLTNRLAGYLSPGEADALAGEHLLHTDTNPHNIMIDSRGCAHVVDWAMSAVGPAWVDPAYTAVRLMEYGQPPAAALSWLNRFASWRHADPKAVEALVSATCRKWTDKVGERGSLASNARFRHLATHHDRSRNVSPT</sequence>
<dbReference type="Gene3D" id="3.90.1200.10">
    <property type="match status" value="1"/>
</dbReference>
<keyword evidence="3" id="KW-1185">Reference proteome</keyword>
<dbReference type="Pfam" id="PF01636">
    <property type="entry name" value="APH"/>
    <property type="match status" value="1"/>
</dbReference>
<protein>
    <submittedName>
        <fullName evidence="2">Aminoglycoside phosphotransferase</fullName>
    </submittedName>
</protein>
<accession>A0A345HLQ3</accession>
<keyword evidence="2" id="KW-0808">Transferase</keyword>
<proteinExistence type="predicted"/>
<name>A0A345HLQ3_9ACTN</name>
<evidence type="ECO:0000259" key="1">
    <source>
        <dbReference type="Pfam" id="PF01636"/>
    </source>
</evidence>
<dbReference type="InterPro" id="IPR002575">
    <property type="entry name" value="Aminoglycoside_PTrfase"/>
</dbReference>
<dbReference type="SUPFAM" id="SSF56112">
    <property type="entry name" value="Protein kinase-like (PK-like)"/>
    <property type="match status" value="1"/>
</dbReference>
<dbReference type="OrthoDB" id="2570531at2"/>